<dbReference type="GO" id="GO:0003959">
    <property type="term" value="F:NADPH dehydrogenase activity"/>
    <property type="evidence" value="ECO:0007669"/>
    <property type="project" value="TreeGrafter"/>
</dbReference>
<dbReference type="InterPro" id="IPR045247">
    <property type="entry name" value="Oye-like"/>
</dbReference>
<dbReference type="Pfam" id="PF00724">
    <property type="entry name" value="Oxidored_FMN"/>
    <property type="match status" value="1"/>
</dbReference>
<name>A0A9P9ESW1_9HYPO</name>
<dbReference type="Proteomes" id="UP000717696">
    <property type="component" value="Unassembled WGS sequence"/>
</dbReference>
<feature type="domain" description="NADH:flavin oxidoreductase/NADH oxidase N-terminal" evidence="2">
    <location>
        <begin position="13"/>
        <end position="344"/>
    </location>
</feature>
<dbReference type="Gene3D" id="3.20.20.70">
    <property type="entry name" value="Aldolase class I"/>
    <property type="match status" value="1"/>
</dbReference>
<proteinExistence type="predicted"/>
<dbReference type="EMBL" id="JAGMUU010000011">
    <property type="protein sequence ID" value="KAH7142845.1"/>
    <property type="molecule type" value="Genomic_DNA"/>
</dbReference>
<evidence type="ECO:0000259" key="2">
    <source>
        <dbReference type="Pfam" id="PF00724"/>
    </source>
</evidence>
<protein>
    <recommendedName>
        <fullName evidence="2">NADH:flavin oxidoreductase/NADH oxidase N-terminal domain-containing protein</fullName>
    </recommendedName>
</protein>
<sequence>MSPINPPSLASSKLFLPLQFGPCMLQHRMAMCPLTRFRADDDHVQLPFVKEYYAQRAAVPGTLIITEATFISPRAAGLPNVPGIWNDKQIKAWREIVDTVHEKGSYIYLQLWALGRAASSQVLKNEFGQDLVSASDVPMGPDAEIPRELSESEIYQFIQEYATAAKNAVHLAGFDGVEIHGANGYLVDQFTQDTSNKRNDDWGGSIKNRSRFALEVTKAVVDAVGSDRVGIRLSPFSPCQGMKMADPVPQFSYLVEKLKEHSLGFLHLVESRISGNVDIEATEKLDFAVKIWGRTSPIVLAGGFKPDSAKMAVDEEHKDYDIIIGFGRYFIANPDLPFRIQKGILLTPYDRTTFYTAKQPEGYLDYPFSKQYLESQGAERELHL</sequence>
<dbReference type="AlphaFoldDB" id="A0A9P9ESW1"/>
<comment type="caution">
    <text evidence="3">The sequence shown here is derived from an EMBL/GenBank/DDBJ whole genome shotgun (WGS) entry which is preliminary data.</text>
</comment>
<keyword evidence="4" id="KW-1185">Reference proteome</keyword>
<reference evidence="3" key="1">
    <citation type="journal article" date="2021" name="Nat. Commun.">
        <title>Genetic determinants of endophytism in the Arabidopsis root mycobiome.</title>
        <authorList>
            <person name="Mesny F."/>
            <person name="Miyauchi S."/>
            <person name="Thiergart T."/>
            <person name="Pickel B."/>
            <person name="Atanasova L."/>
            <person name="Karlsson M."/>
            <person name="Huettel B."/>
            <person name="Barry K.W."/>
            <person name="Haridas S."/>
            <person name="Chen C."/>
            <person name="Bauer D."/>
            <person name="Andreopoulos W."/>
            <person name="Pangilinan J."/>
            <person name="LaButti K."/>
            <person name="Riley R."/>
            <person name="Lipzen A."/>
            <person name="Clum A."/>
            <person name="Drula E."/>
            <person name="Henrissat B."/>
            <person name="Kohler A."/>
            <person name="Grigoriev I.V."/>
            <person name="Martin F.M."/>
            <person name="Hacquard S."/>
        </authorList>
    </citation>
    <scope>NUCLEOTIDE SEQUENCE</scope>
    <source>
        <strain evidence="3">MPI-CAGE-AT-0021</strain>
    </source>
</reference>
<dbReference type="PANTHER" id="PTHR22893:SF91">
    <property type="entry name" value="NADPH DEHYDROGENASE 2-RELATED"/>
    <property type="match status" value="1"/>
</dbReference>
<accession>A0A9P9ESW1</accession>
<dbReference type="SUPFAM" id="SSF51395">
    <property type="entry name" value="FMN-linked oxidoreductases"/>
    <property type="match status" value="1"/>
</dbReference>
<dbReference type="PANTHER" id="PTHR22893">
    <property type="entry name" value="NADH OXIDOREDUCTASE-RELATED"/>
    <property type="match status" value="1"/>
</dbReference>
<evidence type="ECO:0000313" key="4">
    <source>
        <dbReference type="Proteomes" id="UP000717696"/>
    </source>
</evidence>
<dbReference type="CDD" id="cd02933">
    <property type="entry name" value="OYE_like_FMN"/>
    <property type="match status" value="1"/>
</dbReference>
<organism evidence="3 4">
    <name type="scientific">Dactylonectria estremocensis</name>
    <dbReference type="NCBI Taxonomy" id="1079267"/>
    <lineage>
        <taxon>Eukaryota</taxon>
        <taxon>Fungi</taxon>
        <taxon>Dikarya</taxon>
        <taxon>Ascomycota</taxon>
        <taxon>Pezizomycotina</taxon>
        <taxon>Sordariomycetes</taxon>
        <taxon>Hypocreomycetidae</taxon>
        <taxon>Hypocreales</taxon>
        <taxon>Nectriaceae</taxon>
        <taxon>Dactylonectria</taxon>
    </lineage>
</organism>
<dbReference type="FunFam" id="3.20.20.70:FF:000138">
    <property type="entry name" value="NADPH dehydrogenase 1"/>
    <property type="match status" value="1"/>
</dbReference>
<gene>
    <name evidence="3" type="ORF">B0J13DRAFT_636577</name>
</gene>
<dbReference type="InterPro" id="IPR013785">
    <property type="entry name" value="Aldolase_TIM"/>
</dbReference>
<dbReference type="OrthoDB" id="276546at2759"/>
<dbReference type="InterPro" id="IPR001155">
    <property type="entry name" value="OxRdtase_FMN_N"/>
</dbReference>
<keyword evidence="1" id="KW-0285">Flavoprotein</keyword>
<evidence type="ECO:0000256" key="1">
    <source>
        <dbReference type="ARBA" id="ARBA00022630"/>
    </source>
</evidence>
<dbReference type="GO" id="GO:0010181">
    <property type="term" value="F:FMN binding"/>
    <property type="evidence" value="ECO:0007669"/>
    <property type="project" value="InterPro"/>
</dbReference>
<evidence type="ECO:0000313" key="3">
    <source>
        <dbReference type="EMBL" id="KAH7142845.1"/>
    </source>
</evidence>